<keyword evidence="2" id="KW-1185">Reference proteome</keyword>
<feature type="non-terminal residue" evidence="1">
    <location>
        <position position="1"/>
    </location>
</feature>
<sequence>ECVCHETNCWLFVAAQHPQANTHFIHYTSPRLQREAKSETMDIINIFSNTINNLINAR</sequence>
<accession>F8PYU6</accession>
<reference evidence="2" key="1">
    <citation type="journal article" date="2011" name="Science">
        <title>The plant cell wall-decomposing machinery underlies the functional diversity of forest fungi.</title>
        <authorList>
            <person name="Eastwood D.C."/>
            <person name="Floudas D."/>
            <person name="Binder M."/>
            <person name="Majcherczyk A."/>
            <person name="Schneider P."/>
            <person name="Aerts A."/>
            <person name="Asiegbu F.O."/>
            <person name="Baker S.E."/>
            <person name="Barry K."/>
            <person name="Bendiksby M."/>
            <person name="Blumentritt M."/>
            <person name="Coutinho P.M."/>
            <person name="Cullen D."/>
            <person name="de Vries R.P."/>
            <person name="Gathman A."/>
            <person name="Goodell B."/>
            <person name="Henrissat B."/>
            <person name="Ihrmark K."/>
            <person name="Kauserud H."/>
            <person name="Kohler A."/>
            <person name="LaButti K."/>
            <person name="Lapidus A."/>
            <person name="Lavin J.L."/>
            <person name="Lee Y.-H."/>
            <person name="Lindquist E."/>
            <person name="Lilly W."/>
            <person name="Lucas S."/>
            <person name="Morin E."/>
            <person name="Murat C."/>
            <person name="Oguiza J.A."/>
            <person name="Park J."/>
            <person name="Pisabarro A.G."/>
            <person name="Riley R."/>
            <person name="Rosling A."/>
            <person name="Salamov A."/>
            <person name="Schmidt O."/>
            <person name="Schmutz J."/>
            <person name="Skrede I."/>
            <person name="Stenlid J."/>
            <person name="Wiebenga A."/>
            <person name="Xie X."/>
            <person name="Kuees U."/>
            <person name="Hibbett D.S."/>
            <person name="Hoffmeister D."/>
            <person name="Hoegberg N."/>
            <person name="Martin F."/>
            <person name="Grigoriev I.V."/>
            <person name="Watkinson S.C."/>
        </authorList>
    </citation>
    <scope>NUCLEOTIDE SEQUENCE [LARGE SCALE GENOMIC DNA]</scope>
    <source>
        <strain evidence="2">strain S7.3</strain>
    </source>
</reference>
<dbReference type="Proteomes" id="UP000008063">
    <property type="component" value="Unassembled WGS sequence"/>
</dbReference>
<feature type="non-terminal residue" evidence="1">
    <location>
        <position position="58"/>
    </location>
</feature>
<organism evidence="2">
    <name type="scientific">Serpula lacrymans var. lacrymans (strain S7.3)</name>
    <name type="common">Dry rot fungus</name>
    <dbReference type="NCBI Taxonomy" id="936435"/>
    <lineage>
        <taxon>Eukaryota</taxon>
        <taxon>Fungi</taxon>
        <taxon>Dikarya</taxon>
        <taxon>Basidiomycota</taxon>
        <taxon>Agaricomycotina</taxon>
        <taxon>Agaricomycetes</taxon>
        <taxon>Agaricomycetidae</taxon>
        <taxon>Boletales</taxon>
        <taxon>Coniophorineae</taxon>
        <taxon>Serpulaceae</taxon>
        <taxon>Serpula</taxon>
    </lineage>
</organism>
<dbReference type="InParanoid" id="F8PYU6"/>
<evidence type="ECO:0000313" key="1">
    <source>
        <dbReference type="EMBL" id="EGN99059.1"/>
    </source>
</evidence>
<dbReference type="EMBL" id="GL945480">
    <property type="protein sequence ID" value="EGN99059.1"/>
    <property type="molecule type" value="Genomic_DNA"/>
</dbReference>
<dbReference type="HOGENOM" id="CLU_2984754_0_0_1"/>
<proteinExistence type="predicted"/>
<name>F8PYU6_SERL3</name>
<evidence type="ECO:0000313" key="2">
    <source>
        <dbReference type="Proteomes" id="UP000008063"/>
    </source>
</evidence>
<gene>
    <name evidence="1" type="ORF">SERLA73DRAFT_28230</name>
</gene>
<dbReference type="AlphaFoldDB" id="F8PYU6"/>
<protein>
    <submittedName>
        <fullName evidence="1">Uncharacterized protein</fullName>
    </submittedName>
</protein>